<accession>L0EAV9</accession>
<dbReference type="PANTHER" id="PTHR34216:SF11">
    <property type="entry name" value="CHITOOLIGOSACCHARIDE DEACETYLASE"/>
    <property type="match status" value="1"/>
</dbReference>
<evidence type="ECO:0000259" key="2">
    <source>
        <dbReference type="PROSITE" id="PS51677"/>
    </source>
</evidence>
<dbReference type="PANTHER" id="PTHR34216">
    <property type="match status" value="1"/>
</dbReference>
<sequence length="267" mass="30677">MMPRIVLAFPEGRHKTLTMSYDDGREADRRLVRIFNDHGVRGTFHLNGGLLGDSGRIGAEEAASLYAGHEIAAHTLTHPTIARCPKETIVHEIMEDRKRLEEITNEPVRGLSYPNGSHNRLIRDMLPHLGIAYSRVVPSTGGFGMPDDWYEWMPTCHHKDRLMERAEAFVELHKRQYLYLMYVWGHSYEFDTDGNWDLIESFCRFIGGRRDIWYATNIEIFDYMQAFERLQFSADCRVVRNPSASSVWLYADDRLVEVPGGAVVALA</sequence>
<keyword evidence="1" id="KW-0732">Signal</keyword>
<evidence type="ECO:0000313" key="3">
    <source>
        <dbReference type="EMBL" id="AGA57388.1"/>
    </source>
</evidence>
<evidence type="ECO:0000313" key="4">
    <source>
        <dbReference type="Proteomes" id="UP000010795"/>
    </source>
</evidence>
<dbReference type="InterPro" id="IPR051398">
    <property type="entry name" value="Polysacch_Deacetylase"/>
</dbReference>
<dbReference type="CDD" id="cd10967">
    <property type="entry name" value="CE4_GLA_like_6s"/>
    <property type="match status" value="1"/>
</dbReference>
<gene>
    <name evidence="3" type="ordered locus">Theco_1222</name>
</gene>
<dbReference type="EMBL" id="CP003255">
    <property type="protein sequence ID" value="AGA57388.1"/>
    <property type="molecule type" value="Genomic_DNA"/>
</dbReference>
<name>L0EAV9_THECK</name>
<keyword evidence="3" id="KW-0858">Xylan degradation</keyword>
<dbReference type="Gene3D" id="3.20.20.370">
    <property type="entry name" value="Glycoside hydrolase/deacetylase"/>
    <property type="match status" value="1"/>
</dbReference>
<keyword evidence="3" id="KW-0378">Hydrolase</keyword>
<keyword evidence="3" id="KW-0326">Glycosidase</keyword>
<dbReference type="HOGENOM" id="CLU_080975_0_0_9"/>
<dbReference type="PROSITE" id="PS51677">
    <property type="entry name" value="NODB"/>
    <property type="match status" value="1"/>
</dbReference>
<keyword evidence="3" id="KW-0119">Carbohydrate metabolism</keyword>
<dbReference type="InterPro" id="IPR011330">
    <property type="entry name" value="Glyco_hydro/deAcase_b/a-brl"/>
</dbReference>
<evidence type="ECO:0000256" key="1">
    <source>
        <dbReference type="ARBA" id="ARBA00022729"/>
    </source>
</evidence>
<dbReference type="InterPro" id="IPR002509">
    <property type="entry name" value="NODB_dom"/>
</dbReference>
<reference evidence="4" key="1">
    <citation type="submission" date="2012-01" db="EMBL/GenBank/DDBJ databases">
        <title>Complete sequence of chromosome of Thermobacillus composti KWC4.</title>
        <authorList>
            <person name="Lucas S."/>
            <person name="Han J."/>
            <person name="Lapidus A."/>
            <person name="Cheng J.-F."/>
            <person name="Goodwin L."/>
            <person name="Pitluck S."/>
            <person name="Peters L."/>
            <person name="Ovchinnikova G."/>
            <person name="Teshima H."/>
            <person name="Detter J.C."/>
            <person name="Han C."/>
            <person name="Tapia R."/>
            <person name="Land M."/>
            <person name="Hauser L."/>
            <person name="Kyrpides N."/>
            <person name="Ivanova N."/>
            <person name="Pagani I."/>
            <person name="Anderson I."/>
            <person name="Woyke T."/>
        </authorList>
    </citation>
    <scope>NUCLEOTIDE SEQUENCE [LARGE SCALE GENOMIC DNA]</scope>
    <source>
        <strain evidence="4">DSM 18247 / JCM 13945 / KWC4</strain>
    </source>
</reference>
<feature type="domain" description="NodB homology" evidence="2">
    <location>
        <begin position="15"/>
        <end position="267"/>
    </location>
</feature>
<dbReference type="KEGG" id="tco:Theco_1222"/>
<organism evidence="3 4">
    <name type="scientific">Thermobacillus composti (strain DSM 18247 / JCM 13945 / KWC4)</name>
    <dbReference type="NCBI Taxonomy" id="717605"/>
    <lineage>
        <taxon>Bacteria</taxon>
        <taxon>Bacillati</taxon>
        <taxon>Bacillota</taxon>
        <taxon>Bacilli</taxon>
        <taxon>Bacillales</taxon>
        <taxon>Paenibacillaceae</taxon>
        <taxon>Thermobacillus</taxon>
    </lineage>
</organism>
<dbReference type="eggNOG" id="COG0726">
    <property type="taxonomic scope" value="Bacteria"/>
</dbReference>
<dbReference type="GO" id="GO:0016810">
    <property type="term" value="F:hydrolase activity, acting on carbon-nitrogen (but not peptide) bonds"/>
    <property type="evidence" value="ECO:0007669"/>
    <property type="project" value="InterPro"/>
</dbReference>
<dbReference type="AlphaFoldDB" id="L0EAV9"/>
<dbReference type="SUPFAM" id="SSF88713">
    <property type="entry name" value="Glycoside hydrolase/deacetylase"/>
    <property type="match status" value="1"/>
</dbReference>
<dbReference type="GO" id="GO:0045493">
    <property type="term" value="P:xylan catabolic process"/>
    <property type="evidence" value="ECO:0007669"/>
    <property type="project" value="UniProtKB-KW"/>
</dbReference>
<dbReference type="GO" id="GO:0016798">
    <property type="term" value="F:hydrolase activity, acting on glycosyl bonds"/>
    <property type="evidence" value="ECO:0007669"/>
    <property type="project" value="UniProtKB-KW"/>
</dbReference>
<dbReference type="Proteomes" id="UP000010795">
    <property type="component" value="Chromosome"/>
</dbReference>
<dbReference type="Pfam" id="PF01522">
    <property type="entry name" value="Polysacc_deac_1"/>
    <property type="match status" value="1"/>
</dbReference>
<keyword evidence="4" id="KW-1185">Reference proteome</keyword>
<dbReference type="STRING" id="717605.Theco_1222"/>
<proteinExistence type="predicted"/>
<protein>
    <submittedName>
        <fullName evidence="3">Putative xylanase/chitin deacetylase</fullName>
    </submittedName>
</protein>
<keyword evidence="3" id="KW-0624">Polysaccharide degradation</keyword>